<comment type="caution">
    <text evidence="1">The sequence shown here is derived from an EMBL/GenBank/DDBJ whole genome shotgun (WGS) entry which is preliminary data.</text>
</comment>
<sequence>SGVITANTETTVTVAALAGGTLNAWALNDVYSINGADFDTADWDSFLCAFALDTVLRQTKHYDVSPKFIKVLVENLDPLQDVIDVEVIATVGP</sequence>
<reference evidence="1" key="1">
    <citation type="journal article" date="2014" name="Front. Microbiol.">
        <title>High frequency of phylogenetically diverse reductive dehalogenase-homologous genes in deep subseafloor sedimentary metagenomes.</title>
        <authorList>
            <person name="Kawai M."/>
            <person name="Futagami T."/>
            <person name="Toyoda A."/>
            <person name="Takaki Y."/>
            <person name="Nishi S."/>
            <person name="Hori S."/>
            <person name="Arai W."/>
            <person name="Tsubouchi T."/>
            <person name="Morono Y."/>
            <person name="Uchiyama I."/>
            <person name="Ito T."/>
            <person name="Fujiyama A."/>
            <person name="Inagaki F."/>
            <person name="Takami H."/>
        </authorList>
    </citation>
    <scope>NUCLEOTIDE SEQUENCE</scope>
    <source>
        <strain evidence="1">Expedition CK06-06</strain>
    </source>
</reference>
<gene>
    <name evidence="1" type="ORF">S06H3_63257</name>
</gene>
<accession>X1QKB6</accession>
<feature type="non-terminal residue" evidence="1">
    <location>
        <position position="1"/>
    </location>
</feature>
<evidence type="ECO:0000313" key="1">
    <source>
        <dbReference type="EMBL" id="GAI55256.1"/>
    </source>
</evidence>
<name>X1QKB6_9ZZZZ</name>
<dbReference type="EMBL" id="BARV01041915">
    <property type="protein sequence ID" value="GAI55256.1"/>
    <property type="molecule type" value="Genomic_DNA"/>
</dbReference>
<dbReference type="AlphaFoldDB" id="X1QKB6"/>
<proteinExistence type="predicted"/>
<organism evidence="1">
    <name type="scientific">marine sediment metagenome</name>
    <dbReference type="NCBI Taxonomy" id="412755"/>
    <lineage>
        <taxon>unclassified sequences</taxon>
        <taxon>metagenomes</taxon>
        <taxon>ecological metagenomes</taxon>
    </lineage>
</organism>
<protein>
    <submittedName>
        <fullName evidence="1">Uncharacterized protein</fullName>
    </submittedName>
</protein>